<name>A0ACC2BB49_DIPCM</name>
<dbReference type="Proteomes" id="UP001162992">
    <property type="component" value="Chromosome 16"/>
</dbReference>
<protein>
    <submittedName>
        <fullName evidence="1">Uncharacterized protein</fullName>
    </submittedName>
</protein>
<dbReference type="EMBL" id="CM055107">
    <property type="protein sequence ID" value="KAJ7526957.1"/>
    <property type="molecule type" value="Genomic_DNA"/>
</dbReference>
<organism evidence="1 2">
    <name type="scientific">Diphasiastrum complanatum</name>
    <name type="common">Issler's clubmoss</name>
    <name type="synonym">Lycopodium complanatum</name>
    <dbReference type="NCBI Taxonomy" id="34168"/>
    <lineage>
        <taxon>Eukaryota</taxon>
        <taxon>Viridiplantae</taxon>
        <taxon>Streptophyta</taxon>
        <taxon>Embryophyta</taxon>
        <taxon>Tracheophyta</taxon>
        <taxon>Lycopodiopsida</taxon>
        <taxon>Lycopodiales</taxon>
        <taxon>Lycopodiaceae</taxon>
        <taxon>Lycopodioideae</taxon>
        <taxon>Diphasiastrum</taxon>
    </lineage>
</organism>
<evidence type="ECO:0000313" key="1">
    <source>
        <dbReference type="EMBL" id="KAJ7526957.1"/>
    </source>
</evidence>
<proteinExistence type="predicted"/>
<sequence length="267" mass="27845">MLQADYRGASGTKRSRTDGPQGPGDWTCPKCGNVNFSFRTTCNMRKCGTSKPAEHPPRGIGGHIMQSGYEQALGPMYVGGPGAPPAMPLALTSNYGTPMPIAPSSAVPYDYGSTLSAAYNPISMQSSYGPPGAGGYGAPPVIDGYGLGMGRGHPMSGSRPGVYAENGRKRRGGPDGASDGDWICPKCGNTNFAFRTTCNMRKCNTPKPSEPASRHGNGQTRGASQGPPPDGSWTCKSCGNVNYPFRTKCNRRNCGADKPAAGDAPKD</sequence>
<comment type="caution">
    <text evidence="1">The sequence shown here is derived from an EMBL/GenBank/DDBJ whole genome shotgun (WGS) entry which is preliminary data.</text>
</comment>
<gene>
    <name evidence="1" type="ORF">O6H91_16G028700</name>
</gene>
<accession>A0ACC2BB49</accession>
<reference evidence="2" key="1">
    <citation type="journal article" date="2024" name="Proc. Natl. Acad. Sci. U.S.A.">
        <title>Extraordinary preservation of gene collinearity over three hundred million years revealed in homosporous lycophytes.</title>
        <authorList>
            <person name="Li C."/>
            <person name="Wickell D."/>
            <person name="Kuo L.Y."/>
            <person name="Chen X."/>
            <person name="Nie B."/>
            <person name="Liao X."/>
            <person name="Peng D."/>
            <person name="Ji J."/>
            <person name="Jenkins J."/>
            <person name="Williams M."/>
            <person name="Shu S."/>
            <person name="Plott C."/>
            <person name="Barry K."/>
            <person name="Rajasekar S."/>
            <person name="Grimwood J."/>
            <person name="Han X."/>
            <person name="Sun S."/>
            <person name="Hou Z."/>
            <person name="He W."/>
            <person name="Dai G."/>
            <person name="Sun C."/>
            <person name="Schmutz J."/>
            <person name="Leebens-Mack J.H."/>
            <person name="Li F.W."/>
            <person name="Wang L."/>
        </authorList>
    </citation>
    <scope>NUCLEOTIDE SEQUENCE [LARGE SCALE GENOMIC DNA]</scope>
    <source>
        <strain evidence="2">cv. PW_Plant_1</strain>
    </source>
</reference>
<keyword evidence="2" id="KW-1185">Reference proteome</keyword>
<evidence type="ECO:0000313" key="2">
    <source>
        <dbReference type="Proteomes" id="UP001162992"/>
    </source>
</evidence>